<feature type="compositionally biased region" description="Basic and acidic residues" evidence="1">
    <location>
        <begin position="1"/>
        <end position="21"/>
    </location>
</feature>
<protein>
    <submittedName>
        <fullName evidence="2">Uncharacterized protein</fullName>
    </submittedName>
</protein>
<dbReference type="Proteomes" id="UP000237749">
    <property type="component" value="Unassembled WGS sequence"/>
</dbReference>
<dbReference type="EMBL" id="PTJA01000004">
    <property type="protein sequence ID" value="PPK81258.1"/>
    <property type="molecule type" value="Genomic_DNA"/>
</dbReference>
<evidence type="ECO:0000256" key="1">
    <source>
        <dbReference type="SAM" id="MobiDB-lite"/>
    </source>
</evidence>
<proteinExistence type="predicted"/>
<evidence type="ECO:0000313" key="3">
    <source>
        <dbReference type="Proteomes" id="UP000237749"/>
    </source>
</evidence>
<reference evidence="2 3" key="1">
    <citation type="submission" date="2018-02" db="EMBL/GenBank/DDBJ databases">
        <title>Genomic Encyclopedia of Archaeal and Bacterial Type Strains, Phase II (KMG-II): from individual species to whole genera.</title>
        <authorList>
            <person name="Goeker M."/>
        </authorList>
    </citation>
    <scope>NUCLEOTIDE SEQUENCE [LARGE SCALE GENOMIC DNA]</scope>
    <source>
        <strain evidence="2 3">DSM 3808</strain>
    </source>
</reference>
<sequence length="53" mass="6343">MKNKNKDNYSSSAKDENKKPETFQNHWETGKFLGPNTLRHEESIKVYEKKEEE</sequence>
<evidence type="ECO:0000313" key="2">
    <source>
        <dbReference type="EMBL" id="PPK81258.1"/>
    </source>
</evidence>
<organism evidence="2 3">
    <name type="scientific">Lacrimispora xylanisolvens</name>
    <dbReference type="NCBI Taxonomy" id="384636"/>
    <lineage>
        <taxon>Bacteria</taxon>
        <taxon>Bacillati</taxon>
        <taxon>Bacillota</taxon>
        <taxon>Clostridia</taxon>
        <taxon>Lachnospirales</taxon>
        <taxon>Lachnospiraceae</taxon>
        <taxon>Lacrimispora</taxon>
    </lineage>
</organism>
<dbReference type="AlphaFoldDB" id="A0A2S6HTU8"/>
<gene>
    <name evidence="2" type="ORF">BXY41_10457</name>
</gene>
<name>A0A2S6HTU8_9FIRM</name>
<feature type="region of interest" description="Disordered" evidence="1">
    <location>
        <begin position="1"/>
        <end position="53"/>
    </location>
</feature>
<feature type="compositionally biased region" description="Basic and acidic residues" evidence="1">
    <location>
        <begin position="38"/>
        <end position="53"/>
    </location>
</feature>
<comment type="caution">
    <text evidence="2">The sequence shown here is derived from an EMBL/GenBank/DDBJ whole genome shotgun (WGS) entry which is preliminary data.</text>
</comment>
<accession>A0A2S6HTU8</accession>
<dbReference type="RefSeq" id="WP_170072283.1">
    <property type="nucleotide sequence ID" value="NZ_PTJA01000004.1"/>
</dbReference>
<keyword evidence="3" id="KW-1185">Reference proteome</keyword>